<keyword evidence="14" id="KW-1185">Reference proteome</keyword>
<evidence type="ECO:0000256" key="7">
    <source>
        <dbReference type="ARBA" id="ARBA00023136"/>
    </source>
</evidence>
<dbReference type="Pfam" id="PF02823">
    <property type="entry name" value="ATP-synt_DE_N"/>
    <property type="match status" value="1"/>
</dbReference>
<evidence type="ECO:0000256" key="11">
    <source>
        <dbReference type="RuleBase" id="RU003656"/>
    </source>
</evidence>
<keyword evidence="6 10" id="KW-0406">Ion transport</keyword>
<keyword evidence="7 10" id="KW-0472">Membrane</keyword>
<gene>
    <name evidence="10 13" type="primary">atpC</name>
    <name evidence="13" type="ORF">RCA23_c20910</name>
</gene>
<evidence type="ECO:0000256" key="10">
    <source>
        <dbReference type="HAMAP-Rule" id="MF_00530"/>
    </source>
</evidence>
<keyword evidence="13" id="KW-0378">Hydrolase</keyword>
<organism evidence="13 14">
    <name type="scientific">Planktomarina temperata RCA23</name>
    <dbReference type="NCBI Taxonomy" id="666509"/>
    <lineage>
        <taxon>Bacteria</taxon>
        <taxon>Pseudomonadati</taxon>
        <taxon>Pseudomonadota</taxon>
        <taxon>Alphaproteobacteria</taxon>
        <taxon>Rhodobacterales</taxon>
        <taxon>Paracoccaceae</taxon>
        <taxon>Planktomarina</taxon>
    </lineage>
</organism>
<keyword evidence="8 10" id="KW-0139">CF(1)</keyword>
<dbReference type="GO" id="GO:0045259">
    <property type="term" value="C:proton-transporting ATP synthase complex"/>
    <property type="evidence" value="ECO:0007669"/>
    <property type="project" value="UniProtKB-KW"/>
</dbReference>
<dbReference type="CDD" id="cd12152">
    <property type="entry name" value="F1-ATPase_delta"/>
    <property type="match status" value="1"/>
</dbReference>
<comment type="subcellular location">
    <subcellularLocation>
        <location evidence="10">Cell membrane</location>
        <topology evidence="10">Peripheral membrane protein</topology>
    </subcellularLocation>
    <subcellularLocation>
        <location evidence="2">Endomembrane system</location>
        <topology evidence="2">Peripheral membrane protein</topology>
    </subcellularLocation>
</comment>
<evidence type="ECO:0000256" key="9">
    <source>
        <dbReference type="ARBA" id="ARBA00023310"/>
    </source>
</evidence>
<dbReference type="InterPro" id="IPR036771">
    <property type="entry name" value="ATPsynth_dsu/esu_N"/>
</dbReference>
<name>A0AAN0VIW6_9RHOB</name>
<dbReference type="Proteomes" id="UP000028680">
    <property type="component" value="Chromosome"/>
</dbReference>
<evidence type="ECO:0000259" key="12">
    <source>
        <dbReference type="Pfam" id="PF02823"/>
    </source>
</evidence>
<evidence type="ECO:0000256" key="4">
    <source>
        <dbReference type="ARBA" id="ARBA00022448"/>
    </source>
</evidence>
<dbReference type="KEGG" id="ptp:RCA23_c20910"/>
<keyword evidence="4 10" id="KW-0813">Transport</keyword>
<dbReference type="PANTHER" id="PTHR13822:SF10">
    <property type="entry name" value="ATP SYNTHASE EPSILON CHAIN, CHLOROPLASTIC"/>
    <property type="match status" value="1"/>
</dbReference>
<dbReference type="RefSeq" id="WP_044050307.1">
    <property type="nucleotide sequence ID" value="NZ_CP003984.1"/>
</dbReference>
<dbReference type="HAMAP" id="MF_00530">
    <property type="entry name" value="ATP_synth_epsil_bac"/>
    <property type="match status" value="1"/>
</dbReference>
<dbReference type="PANTHER" id="PTHR13822">
    <property type="entry name" value="ATP SYNTHASE DELTA/EPSILON CHAIN"/>
    <property type="match status" value="1"/>
</dbReference>
<dbReference type="InterPro" id="IPR001469">
    <property type="entry name" value="ATP_synth_F1_dsu/esu"/>
</dbReference>
<evidence type="ECO:0000256" key="6">
    <source>
        <dbReference type="ARBA" id="ARBA00023065"/>
    </source>
</evidence>
<comment type="function">
    <text evidence="1 10">Produces ATP from ADP in the presence of a proton gradient across the membrane.</text>
</comment>
<evidence type="ECO:0000256" key="1">
    <source>
        <dbReference type="ARBA" id="ARBA00003543"/>
    </source>
</evidence>
<dbReference type="AlphaFoldDB" id="A0AAN0VIW6"/>
<dbReference type="GO" id="GO:0046933">
    <property type="term" value="F:proton-transporting ATP synthase activity, rotational mechanism"/>
    <property type="evidence" value="ECO:0007669"/>
    <property type="project" value="UniProtKB-UniRule"/>
</dbReference>
<evidence type="ECO:0000256" key="2">
    <source>
        <dbReference type="ARBA" id="ARBA00004184"/>
    </source>
</evidence>
<evidence type="ECO:0000313" key="13">
    <source>
        <dbReference type="EMBL" id="AII87622.1"/>
    </source>
</evidence>
<keyword evidence="10" id="KW-1003">Cell membrane</keyword>
<dbReference type="GO" id="GO:0005886">
    <property type="term" value="C:plasma membrane"/>
    <property type="evidence" value="ECO:0007669"/>
    <property type="project" value="UniProtKB-SubCell"/>
</dbReference>
<comment type="subunit">
    <text evidence="10 11">F-type ATPases have 2 components, CF(1) - the catalytic core - and CF(0) - the membrane proton channel. CF(1) has five subunits: alpha(3), beta(3), gamma(1), delta(1), epsilon(1). CF(0) has three main subunits: a, b and c.</text>
</comment>
<dbReference type="NCBIfam" id="NF009978">
    <property type="entry name" value="PRK13443.1"/>
    <property type="match status" value="1"/>
</dbReference>
<dbReference type="GeneID" id="93367865"/>
<dbReference type="Gene3D" id="2.60.15.10">
    <property type="entry name" value="F0F1 ATP synthase delta/epsilon subunit, N-terminal"/>
    <property type="match status" value="1"/>
</dbReference>
<reference evidence="13 14" key="1">
    <citation type="journal article" date="2014" name="ISME J.">
        <title>Adaptation of an abundant Roseobacter RCA organism to pelagic systems revealed by genomic and transcriptomic analyses.</title>
        <authorList>
            <person name="Voget S."/>
            <person name="Wemheuer B."/>
            <person name="Brinkhoff T."/>
            <person name="Vollmers J."/>
            <person name="Dietrich S."/>
            <person name="Giebel H.A."/>
            <person name="Beardsley C."/>
            <person name="Sardemann C."/>
            <person name="Bakenhus I."/>
            <person name="Billerbeck S."/>
            <person name="Daniel R."/>
            <person name="Simon M."/>
        </authorList>
    </citation>
    <scope>NUCLEOTIDE SEQUENCE [LARGE SCALE GENOMIC DNA]</scope>
    <source>
        <strain evidence="13 14">RCA23</strain>
    </source>
</reference>
<dbReference type="GO" id="GO:0012505">
    <property type="term" value="C:endomembrane system"/>
    <property type="evidence" value="ECO:0007669"/>
    <property type="project" value="UniProtKB-SubCell"/>
</dbReference>
<dbReference type="InterPro" id="IPR020546">
    <property type="entry name" value="ATP_synth_F1_dsu/esu_N"/>
</dbReference>
<dbReference type="EMBL" id="CP003984">
    <property type="protein sequence ID" value="AII87622.1"/>
    <property type="molecule type" value="Genomic_DNA"/>
</dbReference>
<protein>
    <recommendedName>
        <fullName evidence="10">ATP synthase epsilon chain</fullName>
    </recommendedName>
    <alternativeName>
        <fullName evidence="10">ATP synthase F1 sector epsilon subunit</fullName>
    </alternativeName>
    <alternativeName>
        <fullName evidence="10">F-ATPase epsilon subunit</fullName>
    </alternativeName>
</protein>
<dbReference type="SUPFAM" id="SSF51344">
    <property type="entry name" value="Epsilon subunit of F1F0-ATP synthase N-terminal domain"/>
    <property type="match status" value="1"/>
</dbReference>
<keyword evidence="5 10" id="KW-0375">Hydrogen ion transport</keyword>
<dbReference type="GO" id="GO:0005524">
    <property type="term" value="F:ATP binding"/>
    <property type="evidence" value="ECO:0007669"/>
    <property type="project" value="UniProtKB-UniRule"/>
</dbReference>
<evidence type="ECO:0000313" key="14">
    <source>
        <dbReference type="Proteomes" id="UP000028680"/>
    </source>
</evidence>
<proteinExistence type="inferred from homology"/>
<evidence type="ECO:0000256" key="5">
    <source>
        <dbReference type="ARBA" id="ARBA00022781"/>
    </source>
</evidence>
<dbReference type="NCBIfam" id="TIGR01216">
    <property type="entry name" value="ATP_synt_epsi"/>
    <property type="match status" value="1"/>
</dbReference>
<comment type="similarity">
    <text evidence="3 10 11">Belongs to the ATPase epsilon chain family.</text>
</comment>
<keyword evidence="9 10" id="KW-0066">ATP synthesis</keyword>
<evidence type="ECO:0000256" key="8">
    <source>
        <dbReference type="ARBA" id="ARBA00023196"/>
    </source>
</evidence>
<feature type="domain" description="ATP synthase F1 complex delta/epsilon subunit N-terminal" evidence="12">
    <location>
        <begin position="5"/>
        <end position="83"/>
    </location>
</feature>
<accession>A0AAN0VIW6</accession>
<dbReference type="GO" id="GO:0016787">
    <property type="term" value="F:hydrolase activity"/>
    <property type="evidence" value="ECO:0007669"/>
    <property type="project" value="UniProtKB-KW"/>
</dbReference>
<sequence length="135" mass="13649">MADTLNFDLVSPERSLASFEATAVQIPGSEGDMTAMANHEPVLTTLRPGVLSVSAAGGVSEYVVTGGFAEVTAQGVTVIAERAMAKADVTQEDMDGIIAGAAEAVEKASEEAQEAARKVQSDVVALAAALGLNAA</sequence>
<evidence type="ECO:0000256" key="3">
    <source>
        <dbReference type="ARBA" id="ARBA00005712"/>
    </source>
</evidence>